<accession>A0A4D9E182</accession>
<protein>
    <submittedName>
        <fullName evidence="2">Proteasome subunit alpha type-2</fullName>
    </submittedName>
</protein>
<keyword evidence="2" id="KW-0647">Proteasome</keyword>
<dbReference type="EMBL" id="QXTE01000139">
    <property type="protein sequence ID" value="TFK04401.1"/>
    <property type="molecule type" value="Genomic_DNA"/>
</dbReference>
<dbReference type="GO" id="GO:0000502">
    <property type="term" value="C:proteasome complex"/>
    <property type="evidence" value="ECO:0007669"/>
    <property type="project" value="UniProtKB-KW"/>
</dbReference>
<proteinExistence type="predicted"/>
<dbReference type="AlphaFoldDB" id="A0A4D9E182"/>
<name>A0A4D9E182_9SAUR</name>
<gene>
    <name evidence="2" type="ORF">DR999_PMT13126</name>
</gene>
<evidence type="ECO:0000313" key="2">
    <source>
        <dbReference type="EMBL" id="TFK04401.1"/>
    </source>
</evidence>
<dbReference type="Proteomes" id="UP000297703">
    <property type="component" value="Unassembled WGS sequence"/>
</dbReference>
<evidence type="ECO:0000313" key="3">
    <source>
        <dbReference type="Proteomes" id="UP000297703"/>
    </source>
</evidence>
<sequence>MRSSQKASLRRAEGMSPYCDRREPHSPPHNSISATSGKLFSQEGHVWVQVIEPPSLPKHTHSTHKYGPTLMSSDSVAEVWLNSSTNIMIPALGYLDPAPLKTPIGSLGGWIGT</sequence>
<reference evidence="2 3" key="2">
    <citation type="submission" date="2019-04" db="EMBL/GenBank/DDBJ databases">
        <title>The genome sequence of big-headed turtle.</title>
        <authorList>
            <person name="Gong S."/>
        </authorList>
    </citation>
    <scope>NUCLEOTIDE SEQUENCE [LARGE SCALE GENOMIC DNA]</scope>
    <source>
        <strain evidence="2">DO16091913</strain>
        <tissue evidence="2">Muscle</tissue>
    </source>
</reference>
<organism evidence="2 3">
    <name type="scientific">Platysternon megacephalum</name>
    <name type="common">big-headed turtle</name>
    <dbReference type="NCBI Taxonomy" id="55544"/>
    <lineage>
        <taxon>Eukaryota</taxon>
        <taxon>Metazoa</taxon>
        <taxon>Chordata</taxon>
        <taxon>Craniata</taxon>
        <taxon>Vertebrata</taxon>
        <taxon>Euteleostomi</taxon>
        <taxon>Archelosauria</taxon>
        <taxon>Testudinata</taxon>
        <taxon>Testudines</taxon>
        <taxon>Cryptodira</taxon>
        <taxon>Durocryptodira</taxon>
        <taxon>Testudinoidea</taxon>
        <taxon>Platysternidae</taxon>
        <taxon>Platysternon</taxon>
    </lineage>
</organism>
<keyword evidence="3" id="KW-1185">Reference proteome</keyword>
<reference evidence="2 3" key="1">
    <citation type="submission" date="2019-04" db="EMBL/GenBank/DDBJ databases">
        <title>Draft genome of the big-headed turtle Platysternon megacephalum.</title>
        <authorList>
            <person name="Gong S."/>
        </authorList>
    </citation>
    <scope>NUCLEOTIDE SEQUENCE [LARGE SCALE GENOMIC DNA]</scope>
    <source>
        <strain evidence="2">DO16091913</strain>
        <tissue evidence="2">Muscle</tissue>
    </source>
</reference>
<comment type="caution">
    <text evidence="2">The sequence shown here is derived from an EMBL/GenBank/DDBJ whole genome shotgun (WGS) entry which is preliminary data.</text>
</comment>
<feature type="region of interest" description="Disordered" evidence="1">
    <location>
        <begin position="1"/>
        <end position="36"/>
    </location>
</feature>
<evidence type="ECO:0000256" key="1">
    <source>
        <dbReference type="SAM" id="MobiDB-lite"/>
    </source>
</evidence>